<dbReference type="SUPFAM" id="SSF111369">
    <property type="entry name" value="HlyD-like secretion proteins"/>
    <property type="match status" value="2"/>
</dbReference>
<evidence type="ECO:0000313" key="4">
    <source>
        <dbReference type="Proteomes" id="UP000316770"/>
    </source>
</evidence>
<dbReference type="Gene3D" id="2.40.50.100">
    <property type="match status" value="1"/>
</dbReference>
<evidence type="ECO:0000313" key="3">
    <source>
        <dbReference type="EMBL" id="QDV58898.1"/>
    </source>
</evidence>
<organism evidence="3 4">
    <name type="scientific">Rosistilla oblonga</name>
    <dbReference type="NCBI Taxonomy" id="2527990"/>
    <lineage>
        <taxon>Bacteria</taxon>
        <taxon>Pseudomonadati</taxon>
        <taxon>Planctomycetota</taxon>
        <taxon>Planctomycetia</taxon>
        <taxon>Pirellulales</taxon>
        <taxon>Pirellulaceae</taxon>
        <taxon>Rosistilla</taxon>
    </lineage>
</organism>
<feature type="region of interest" description="Disordered" evidence="2">
    <location>
        <begin position="569"/>
        <end position="616"/>
    </location>
</feature>
<dbReference type="RefSeq" id="WP_232529842.1">
    <property type="nucleotide sequence ID" value="NZ_CP036318.1"/>
</dbReference>
<dbReference type="Gene3D" id="1.10.287.470">
    <property type="entry name" value="Helix hairpin bin"/>
    <property type="match status" value="1"/>
</dbReference>
<dbReference type="PANTHER" id="PTHR30386">
    <property type="entry name" value="MEMBRANE FUSION SUBUNIT OF EMRAB-TOLC MULTIDRUG EFFLUX PUMP"/>
    <property type="match status" value="1"/>
</dbReference>
<name>A0A518J0P1_9BACT</name>
<sequence length="616" mass="67568">MHASIPQRLLTSIRHLPLASGNSLWSAVLICGSLLLVASGCQKKAAEFESKPPLPVTLLTLNKAIPASSYTGSGSVKSWKTEQIGFEVSGRIQWVLEPGKDIDGRVIDPDGKLIQAGTPLAKIDPSRYRIAVESAEANLEVAKLQKESIEIRLKEALPAELDAERANLKLAQDEFNRVETLRQQNAASLSEFDQAKNLVEASRASLSSLEASAKQTEAELQSAVAEIRRAQQTLEDAQRDLDNTTLFGSYQGQISEVMVVPGSVVSAGSPVLTLQMTNPIKIEVELSARQSRQMRNRRHLPISFLLPDGTRRVQNAFVYRIAPSADPTTRTFAMTMLLLNEKIHDTQTAAATDGTIASSEDLWPIKLNRMMVTGPGVILVEENSIVRDDQGPFVYEVTNAKLRDILPNVLKVRKHRITEHDLRVPFLGNWIFRSVSFVEPEAVGEDTLYVGRLTFPDDREDQWDGESVVLVAGSQWMLRPGDLVTVDLSSNAIEPGYYVPIEAVYEESGKTSLFVFDDGKAKQLAVEMITPENLDAGSLVQVQSPDLFDGIQVIVGGVHYLQNGQAVRRTGRHRVDTLPAATGDSDRPVGEDDSIDDKNSNSQSSDQQPAANTEAR</sequence>
<evidence type="ECO:0000256" key="1">
    <source>
        <dbReference type="SAM" id="Coils"/>
    </source>
</evidence>
<feature type="coiled-coil region" evidence="1">
    <location>
        <begin position="132"/>
        <end position="247"/>
    </location>
</feature>
<dbReference type="EMBL" id="CP036318">
    <property type="protein sequence ID" value="QDV58898.1"/>
    <property type="molecule type" value="Genomic_DNA"/>
</dbReference>
<dbReference type="PANTHER" id="PTHR30386:SF18">
    <property type="entry name" value="INNER MEMBRANE PROTEIN YIAV-RELATED"/>
    <property type="match status" value="1"/>
</dbReference>
<evidence type="ECO:0000256" key="2">
    <source>
        <dbReference type="SAM" id="MobiDB-lite"/>
    </source>
</evidence>
<reference evidence="3 4" key="1">
    <citation type="submission" date="2019-02" db="EMBL/GenBank/DDBJ databases">
        <title>Deep-cultivation of Planctomycetes and their phenomic and genomic characterization uncovers novel biology.</title>
        <authorList>
            <person name="Wiegand S."/>
            <person name="Jogler M."/>
            <person name="Boedeker C."/>
            <person name="Pinto D."/>
            <person name="Vollmers J."/>
            <person name="Rivas-Marin E."/>
            <person name="Kohn T."/>
            <person name="Peeters S.H."/>
            <person name="Heuer A."/>
            <person name="Rast P."/>
            <person name="Oberbeckmann S."/>
            <person name="Bunk B."/>
            <person name="Jeske O."/>
            <person name="Meyerdierks A."/>
            <person name="Storesund J.E."/>
            <person name="Kallscheuer N."/>
            <person name="Luecker S."/>
            <person name="Lage O.M."/>
            <person name="Pohl T."/>
            <person name="Merkel B.J."/>
            <person name="Hornburger P."/>
            <person name="Mueller R.-W."/>
            <person name="Bruemmer F."/>
            <person name="Labrenz M."/>
            <person name="Spormann A.M."/>
            <person name="Op den Camp H."/>
            <person name="Overmann J."/>
            <person name="Amann R."/>
            <person name="Jetten M.S.M."/>
            <person name="Mascher T."/>
            <person name="Medema M.H."/>
            <person name="Devos D.P."/>
            <person name="Kaster A.-K."/>
            <person name="Ovreas L."/>
            <person name="Rohde M."/>
            <person name="Galperin M.Y."/>
            <person name="Jogler C."/>
        </authorList>
    </citation>
    <scope>NUCLEOTIDE SEQUENCE [LARGE SCALE GENOMIC DNA]</scope>
    <source>
        <strain evidence="3 4">Mal33</strain>
    </source>
</reference>
<keyword evidence="1" id="KW-0175">Coiled coil</keyword>
<dbReference type="InterPro" id="IPR050739">
    <property type="entry name" value="MFP"/>
</dbReference>
<accession>A0A518J0P1</accession>
<dbReference type="Proteomes" id="UP000316770">
    <property type="component" value="Chromosome"/>
</dbReference>
<dbReference type="AlphaFoldDB" id="A0A518J0P1"/>
<keyword evidence="4" id="KW-1185">Reference proteome</keyword>
<dbReference type="Gene3D" id="2.40.30.170">
    <property type="match status" value="1"/>
</dbReference>
<dbReference type="Gene3D" id="2.40.420.20">
    <property type="match status" value="1"/>
</dbReference>
<protein>
    <submittedName>
        <fullName evidence="3">Inner membrane protein YiaV</fullName>
    </submittedName>
</protein>
<proteinExistence type="predicted"/>
<gene>
    <name evidence="3" type="primary">yiaV_3</name>
    <name evidence="3" type="ORF">Mal33_49230</name>
</gene>